<evidence type="ECO:0000313" key="1">
    <source>
        <dbReference type="EMBL" id="ORZ18858.1"/>
    </source>
</evidence>
<sequence length="57" mass="6420">MGAIKYRSSRSTIPTGNWNEGFVFVVSYHAQLFNTIEVRTGKREWGRGRSITCTGPV</sequence>
<proteinExistence type="predicted"/>
<dbReference type="Proteomes" id="UP000193560">
    <property type="component" value="Unassembled WGS sequence"/>
</dbReference>
<accession>A0A1X2IM60</accession>
<keyword evidence="2" id="KW-1185">Reference proteome</keyword>
<reference evidence="1 2" key="1">
    <citation type="submission" date="2016-07" db="EMBL/GenBank/DDBJ databases">
        <title>Pervasive Adenine N6-methylation of Active Genes in Fungi.</title>
        <authorList>
            <consortium name="DOE Joint Genome Institute"/>
            <person name="Mondo S.J."/>
            <person name="Dannebaum R.O."/>
            <person name="Kuo R.C."/>
            <person name="Labutti K."/>
            <person name="Haridas S."/>
            <person name="Kuo A."/>
            <person name="Salamov A."/>
            <person name="Ahrendt S.R."/>
            <person name="Lipzen A."/>
            <person name="Sullivan W."/>
            <person name="Andreopoulos W.B."/>
            <person name="Clum A."/>
            <person name="Lindquist E."/>
            <person name="Daum C."/>
            <person name="Ramamoorthy G.K."/>
            <person name="Gryganskyi A."/>
            <person name="Culley D."/>
            <person name="Magnuson J.K."/>
            <person name="James T.Y."/>
            <person name="O'Malley M.A."/>
            <person name="Stajich J.E."/>
            <person name="Spatafora J.W."/>
            <person name="Visel A."/>
            <person name="Grigoriev I.V."/>
        </authorList>
    </citation>
    <scope>NUCLEOTIDE SEQUENCE [LARGE SCALE GENOMIC DNA]</scope>
    <source>
        <strain evidence="1 2">NRRL 1336</strain>
    </source>
</reference>
<organism evidence="1 2">
    <name type="scientific">Absidia repens</name>
    <dbReference type="NCBI Taxonomy" id="90262"/>
    <lineage>
        <taxon>Eukaryota</taxon>
        <taxon>Fungi</taxon>
        <taxon>Fungi incertae sedis</taxon>
        <taxon>Mucoromycota</taxon>
        <taxon>Mucoromycotina</taxon>
        <taxon>Mucoromycetes</taxon>
        <taxon>Mucorales</taxon>
        <taxon>Cunninghamellaceae</taxon>
        <taxon>Absidia</taxon>
    </lineage>
</organism>
<gene>
    <name evidence="1" type="ORF">BCR42DRAFT_324951</name>
</gene>
<name>A0A1X2IM60_9FUNG</name>
<protein>
    <submittedName>
        <fullName evidence="1">Uncharacterized protein</fullName>
    </submittedName>
</protein>
<dbReference type="AlphaFoldDB" id="A0A1X2IM60"/>
<dbReference type="OrthoDB" id="2275232at2759"/>
<dbReference type="EMBL" id="MCGE01000008">
    <property type="protein sequence ID" value="ORZ18858.1"/>
    <property type="molecule type" value="Genomic_DNA"/>
</dbReference>
<comment type="caution">
    <text evidence="1">The sequence shown here is derived from an EMBL/GenBank/DDBJ whole genome shotgun (WGS) entry which is preliminary data.</text>
</comment>
<evidence type="ECO:0000313" key="2">
    <source>
        <dbReference type="Proteomes" id="UP000193560"/>
    </source>
</evidence>